<dbReference type="Proteomes" id="UP001165080">
    <property type="component" value="Unassembled WGS sequence"/>
</dbReference>
<dbReference type="EMBL" id="BRXU01000005">
    <property type="protein sequence ID" value="GLC51766.1"/>
    <property type="molecule type" value="Genomic_DNA"/>
</dbReference>
<accession>A0A9W6F139</accession>
<dbReference type="AlphaFoldDB" id="A0A9W6F139"/>
<comment type="caution">
    <text evidence="1">The sequence shown here is derived from an EMBL/GenBank/DDBJ whole genome shotgun (WGS) entry which is preliminary data.</text>
</comment>
<protein>
    <submittedName>
        <fullName evidence="1">Uncharacterized protein</fullName>
    </submittedName>
</protein>
<keyword evidence="2" id="KW-1185">Reference proteome</keyword>
<reference evidence="1 2" key="1">
    <citation type="journal article" date="2023" name="Commun. Biol.">
        <title>Reorganization of the ancestral sex-determining regions during the evolution of trioecy in Pleodorina starrii.</title>
        <authorList>
            <person name="Takahashi K."/>
            <person name="Suzuki S."/>
            <person name="Kawai-Toyooka H."/>
            <person name="Yamamoto K."/>
            <person name="Hamaji T."/>
            <person name="Ootsuki R."/>
            <person name="Yamaguchi H."/>
            <person name="Kawachi M."/>
            <person name="Higashiyama T."/>
            <person name="Nozaki H."/>
        </authorList>
    </citation>
    <scope>NUCLEOTIDE SEQUENCE [LARGE SCALE GENOMIC DNA]</scope>
    <source>
        <strain evidence="1 2">NIES-4479</strain>
    </source>
</reference>
<evidence type="ECO:0000313" key="1">
    <source>
        <dbReference type="EMBL" id="GLC51766.1"/>
    </source>
</evidence>
<evidence type="ECO:0000313" key="2">
    <source>
        <dbReference type="Proteomes" id="UP001165080"/>
    </source>
</evidence>
<proteinExistence type="predicted"/>
<gene>
    <name evidence="1" type="primary">PLESTMB000188</name>
    <name evidence="1" type="ORF">PLESTB_000545900</name>
</gene>
<name>A0A9W6F139_9CHLO</name>
<organism evidence="1 2">
    <name type="scientific">Pleodorina starrii</name>
    <dbReference type="NCBI Taxonomy" id="330485"/>
    <lineage>
        <taxon>Eukaryota</taxon>
        <taxon>Viridiplantae</taxon>
        <taxon>Chlorophyta</taxon>
        <taxon>core chlorophytes</taxon>
        <taxon>Chlorophyceae</taxon>
        <taxon>CS clade</taxon>
        <taxon>Chlamydomonadales</taxon>
        <taxon>Volvocaceae</taxon>
        <taxon>Pleodorina</taxon>
    </lineage>
</organism>
<sequence length="626" mass="66775">MQLRKCLPAVVASSAGAGFFNHLGRCITDRSCGFYSVALEKSTSVESASSTISSSQLIRLNLSGTLPSVARKWDNRTFKEELRNVDAASCTEHCGPTAVQRELAKRHGVVLPAGASRHTAAATLATVRPPSIRSLAVLYGPLEYDGDVPASDAAARQLMRVEVLGRPQGHPLDSDLSPVASSQVYELFNRLGYIGRLPYSYGSAQLMAVCLRTILADVDDEARLRPLPSLDSRQVDLIRYLRSRRSPPGTRGMPAVLDVDLAAQPPVSRLAAARNILQLLQNHELCATPTGSAVEALRNLGHDGPVPPTTGEALMLAGELRDRCLAPTAEQVAALRAAGYGTPAADPAAAAVPPPPLLPYPDSVAHVKALLRVLRRADTDAATPATRTALRHLGELRRRAPASAAAAAAAAATAPWAACGGGGGGGGRSGGVDPCPSQLEVRAAIEDLPLSEAMMERLFDLGWPGPMPETHGSALALEDYLLQQKTTAVAAAPPPGRHAYTASQAVSPPPSPFAESAAGAAVRRPGVYGMYDNRSSRQHHFVSRLGSSPEEALVKIQIRGMFPGAISEWYLRTMSYDEAEHVLACLMAARRVVLERAAVSSYDEYVERWSEAEVEGDWWGMEWLWH</sequence>